<dbReference type="EMBL" id="VSRR010001132">
    <property type="protein sequence ID" value="MPC22837.1"/>
    <property type="molecule type" value="Genomic_DNA"/>
</dbReference>
<accession>A0A5B7DP12</accession>
<gene>
    <name evidence="2" type="ORF">E2C01_015864</name>
</gene>
<evidence type="ECO:0000256" key="1">
    <source>
        <dbReference type="SAM" id="MobiDB-lite"/>
    </source>
</evidence>
<feature type="region of interest" description="Disordered" evidence="1">
    <location>
        <begin position="40"/>
        <end position="64"/>
    </location>
</feature>
<organism evidence="2 3">
    <name type="scientific">Portunus trituberculatus</name>
    <name type="common">Swimming crab</name>
    <name type="synonym">Neptunus trituberculatus</name>
    <dbReference type="NCBI Taxonomy" id="210409"/>
    <lineage>
        <taxon>Eukaryota</taxon>
        <taxon>Metazoa</taxon>
        <taxon>Ecdysozoa</taxon>
        <taxon>Arthropoda</taxon>
        <taxon>Crustacea</taxon>
        <taxon>Multicrustacea</taxon>
        <taxon>Malacostraca</taxon>
        <taxon>Eumalacostraca</taxon>
        <taxon>Eucarida</taxon>
        <taxon>Decapoda</taxon>
        <taxon>Pleocyemata</taxon>
        <taxon>Brachyura</taxon>
        <taxon>Eubrachyura</taxon>
        <taxon>Portunoidea</taxon>
        <taxon>Portunidae</taxon>
        <taxon>Portuninae</taxon>
        <taxon>Portunus</taxon>
    </lineage>
</organism>
<evidence type="ECO:0000313" key="3">
    <source>
        <dbReference type="Proteomes" id="UP000324222"/>
    </source>
</evidence>
<evidence type="ECO:0000313" key="2">
    <source>
        <dbReference type="EMBL" id="MPC22837.1"/>
    </source>
</evidence>
<sequence>MPTTTLCDNGRAAAVSHEGSLLETVGRAYTSKVTASGRARIGGGGYRSTTRADSHRTGRVPIHM</sequence>
<proteinExistence type="predicted"/>
<name>A0A5B7DP12_PORTR</name>
<dbReference type="AlphaFoldDB" id="A0A5B7DP12"/>
<keyword evidence="3" id="KW-1185">Reference proteome</keyword>
<dbReference type="Proteomes" id="UP000324222">
    <property type="component" value="Unassembled WGS sequence"/>
</dbReference>
<comment type="caution">
    <text evidence="2">The sequence shown here is derived from an EMBL/GenBank/DDBJ whole genome shotgun (WGS) entry which is preliminary data.</text>
</comment>
<protein>
    <submittedName>
        <fullName evidence="2">Uncharacterized protein</fullName>
    </submittedName>
</protein>
<reference evidence="2 3" key="1">
    <citation type="submission" date="2019-05" db="EMBL/GenBank/DDBJ databases">
        <title>Another draft genome of Portunus trituberculatus and its Hox gene families provides insights of decapod evolution.</title>
        <authorList>
            <person name="Jeong J.-H."/>
            <person name="Song I."/>
            <person name="Kim S."/>
            <person name="Choi T."/>
            <person name="Kim D."/>
            <person name="Ryu S."/>
            <person name="Kim W."/>
        </authorList>
    </citation>
    <scope>NUCLEOTIDE SEQUENCE [LARGE SCALE GENOMIC DNA]</scope>
    <source>
        <tissue evidence="2">Muscle</tissue>
    </source>
</reference>